<evidence type="ECO:0000313" key="2">
    <source>
        <dbReference type="Proteomes" id="UP000271650"/>
    </source>
</evidence>
<gene>
    <name evidence="1" type="ORF">EC580_010030</name>
</gene>
<organism evidence="1 2">
    <name type="scientific">Acidithiobacillus sulfuriphilus</name>
    <dbReference type="NCBI Taxonomy" id="1867749"/>
    <lineage>
        <taxon>Bacteria</taxon>
        <taxon>Pseudomonadati</taxon>
        <taxon>Pseudomonadota</taxon>
        <taxon>Acidithiobacillia</taxon>
        <taxon>Acidithiobacillales</taxon>
        <taxon>Acidithiobacillaceae</taxon>
        <taxon>Acidithiobacillus</taxon>
    </lineage>
</organism>
<reference evidence="1 2" key="1">
    <citation type="journal article" date="2019" name="Int. J. Syst. Evol. Microbiol.">
        <title>Acidithiobacillus sulfuriphilus sp. nov.: an extremely acidophilic sulfur-oxidizing chemolithotroph isolated from a neutral pH environment.</title>
        <authorList>
            <person name="Falagan C."/>
            <person name="Moya-Beltran A."/>
            <person name="Castro M."/>
            <person name="Quatrini R."/>
            <person name="Johnson D.B."/>
        </authorList>
    </citation>
    <scope>NUCLEOTIDE SEQUENCE [LARGE SCALE GENOMIC DNA]</scope>
    <source>
        <strain evidence="1 2">CJ-2</strain>
    </source>
</reference>
<dbReference type="EMBL" id="CP127527">
    <property type="protein sequence ID" value="XRI76292.1"/>
    <property type="molecule type" value="Genomic_DNA"/>
</dbReference>
<sequence length="349" mass="38300">MAEVEPRLFPWPEAGLRARLRADLADFQVREELPFLPSGSGSHCWLEIEKRGLNTEQVAQRLARLAGVAARDVGFAGLKDRWAVARQVFTVPVGADKTCTWASLNDENLQILSQRRHDKKLRRGVLRGNHFHLVLREVVGDQALWEERLTAVAQEGFPNYFGEQRFGHGNIDKAGRLLAGASRGMGRHERGLLWSAARSVLFNMVLAARVRQGGWSQLLPGDVVQLDGSHSHFRAEDEELPTLVERAAAWDLHPTGPLPGRGGIRPGGAALQVEEGALAAWRGGAALPESGLHWAQCLAAQGLDAGRRPLRVRPQGLTWTWPDAATLELDFFLPAGSFATVLVETLLGQ</sequence>
<name>A0ACD5HKW1_9PROT</name>
<protein>
    <submittedName>
        <fullName evidence="1">tRNA pseudouridine(13) synthase TruD</fullName>
    </submittedName>
</protein>
<keyword evidence="2" id="KW-1185">Reference proteome</keyword>
<dbReference type="Proteomes" id="UP000271650">
    <property type="component" value="Chromosome"/>
</dbReference>
<evidence type="ECO:0000313" key="1">
    <source>
        <dbReference type="EMBL" id="XRI76292.1"/>
    </source>
</evidence>
<proteinExistence type="predicted"/>
<accession>A0ACD5HKW1</accession>